<dbReference type="EMBL" id="JMSN01000109">
    <property type="protein sequence ID" value="KDN39093.1"/>
    <property type="molecule type" value="Genomic_DNA"/>
</dbReference>
<sequence>MAICTAVLPRFKVDRVTKELGQTASWPQMYLNSVTLRCERHPATVRCIYCIVWSFSSRYCLDCTSHSHETWPA</sequence>
<evidence type="ECO:0000313" key="2">
    <source>
        <dbReference type="Proteomes" id="UP000027361"/>
    </source>
</evidence>
<dbReference type="InParanoid" id="A0A066VFK7"/>
<dbReference type="GeneID" id="25265186"/>
<organism evidence="1 2">
    <name type="scientific">Tilletiaria anomala (strain ATCC 24038 / CBS 436.72 / UBC 951)</name>
    <dbReference type="NCBI Taxonomy" id="1037660"/>
    <lineage>
        <taxon>Eukaryota</taxon>
        <taxon>Fungi</taxon>
        <taxon>Dikarya</taxon>
        <taxon>Basidiomycota</taxon>
        <taxon>Ustilaginomycotina</taxon>
        <taxon>Exobasidiomycetes</taxon>
        <taxon>Georgefischeriales</taxon>
        <taxon>Tilletiariaceae</taxon>
        <taxon>Tilletiaria</taxon>
    </lineage>
</organism>
<dbReference type="Proteomes" id="UP000027361">
    <property type="component" value="Unassembled WGS sequence"/>
</dbReference>
<proteinExistence type="predicted"/>
<reference evidence="1 2" key="1">
    <citation type="submission" date="2014-05" db="EMBL/GenBank/DDBJ databases">
        <title>Draft genome sequence of a rare smut relative, Tilletiaria anomala UBC 951.</title>
        <authorList>
            <consortium name="DOE Joint Genome Institute"/>
            <person name="Toome M."/>
            <person name="Kuo A."/>
            <person name="Henrissat B."/>
            <person name="Lipzen A."/>
            <person name="Tritt A."/>
            <person name="Yoshinaga Y."/>
            <person name="Zane M."/>
            <person name="Barry K."/>
            <person name="Grigoriev I.V."/>
            <person name="Spatafora J.W."/>
            <person name="Aimea M.C."/>
        </authorList>
    </citation>
    <scope>NUCLEOTIDE SEQUENCE [LARGE SCALE GENOMIC DNA]</scope>
    <source>
        <strain evidence="1 2">UBC 951</strain>
    </source>
</reference>
<name>A0A066VFK7_TILAU</name>
<accession>A0A066VFK7</accession>
<protein>
    <submittedName>
        <fullName evidence="1">Uncharacterized protein</fullName>
    </submittedName>
</protein>
<dbReference type="HOGENOM" id="CLU_2706542_0_0_1"/>
<dbReference type="RefSeq" id="XP_013240926.1">
    <property type="nucleotide sequence ID" value="XM_013385472.1"/>
</dbReference>
<evidence type="ECO:0000313" key="1">
    <source>
        <dbReference type="EMBL" id="KDN39093.1"/>
    </source>
</evidence>
<comment type="caution">
    <text evidence="1">The sequence shown here is derived from an EMBL/GenBank/DDBJ whole genome shotgun (WGS) entry which is preliminary data.</text>
</comment>
<keyword evidence="2" id="KW-1185">Reference proteome</keyword>
<dbReference type="AlphaFoldDB" id="A0A066VFK7"/>
<gene>
    <name evidence="1" type="ORF">K437DRAFT_259200</name>
</gene>